<dbReference type="OrthoDB" id="384378at2"/>
<comment type="caution">
    <text evidence="2">The sequence shown here is derived from an EMBL/GenBank/DDBJ whole genome shotgun (WGS) entry which is preliminary data.</text>
</comment>
<dbReference type="AlphaFoldDB" id="A0A0V8JCV7"/>
<organism evidence="2 3">
    <name type="scientific">Fictibacillus enclensis</name>
    <dbReference type="NCBI Taxonomy" id="1017270"/>
    <lineage>
        <taxon>Bacteria</taxon>
        <taxon>Bacillati</taxon>
        <taxon>Bacillota</taxon>
        <taxon>Bacilli</taxon>
        <taxon>Bacillales</taxon>
        <taxon>Fictibacillaceae</taxon>
        <taxon>Fictibacillus</taxon>
    </lineage>
</organism>
<evidence type="ECO:0000313" key="3">
    <source>
        <dbReference type="Proteomes" id="UP000054099"/>
    </source>
</evidence>
<proteinExistence type="predicted"/>
<evidence type="ECO:0000259" key="1">
    <source>
        <dbReference type="PROSITE" id="PS51707"/>
    </source>
</evidence>
<keyword evidence="3" id="KW-1185">Reference proteome</keyword>
<name>A0A0V8JCV7_9BACL</name>
<dbReference type="InterPro" id="IPR023577">
    <property type="entry name" value="CYTH_domain"/>
</dbReference>
<reference evidence="2 3" key="1">
    <citation type="journal article" date="2014" name="Antonie Van Leeuwenhoek">
        <title>Fictibacillus enclensis sp. nov., isolated from marine sediment.</title>
        <authorList>
            <person name="Dastager S.G."/>
            <person name="Mawlankar R."/>
            <person name="Srinivasan K."/>
            <person name="Tang S.K."/>
            <person name="Lee J.C."/>
            <person name="Ramana V.V."/>
            <person name="Shouche Y.S."/>
        </authorList>
    </citation>
    <scope>NUCLEOTIDE SEQUENCE [LARGE SCALE GENOMIC DNA]</scope>
    <source>
        <strain evidence="2 3">NIO-1003</strain>
    </source>
</reference>
<dbReference type="CDD" id="cd07762">
    <property type="entry name" value="CYTH-like_Pase_1"/>
    <property type="match status" value="1"/>
</dbReference>
<evidence type="ECO:0000313" key="2">
    <source>
        <dbReference type="EMBL" id="KSU84867.1"/>
    </source>
</evidence>
<dbReference type="Gene3D" id="2.40.320.10">
    <property type="entry name" value="Hypothetical Protein Pfu-838710-001"/>
    <property type="match status" value="1"/>
</dbReference>
<dbReference type="Pfam" id="PF01928">
    <property type="entry name" value="CYTH"/>
    <property type="match status" value="1"/>
</dbReference>
<dbReference type="SMART" id="SM01118">
    <property type="entry name" value="CYTH"/>
    <property type="match status" value="1"/>
</dbReference>
<accession>A0A0V8JCV7</accession>
<gene>
    <name evidence="2" type="ORF">AS030_04890</name>
</gene>
<sequence length="191" mass="22379">MEQEVEIEFKNLLTPDEFFRISNDLSLKEESFITQINHYFDTPSFSLKHHKCALRIREKNGSRILTLKQPHPDGLLETHQSLTDSEFDQIMEENSLVNGDIPSILMELEIHPKDIAYLGTLTTRRAELPYRDGILVLDENQYLSNTDFELEYEAKERLQGKKDFKDLLKSYGIPERATLNKIQRFFEAKNN</sequence>
<protein>
    <recommendedName>
        <fullName evidence="1">CYTH domain-containing protein</fullName>
    </recommendedName>
</protein>
<dbReference type="Proteomes" id="UP000054099">
    <property type="component" value="Unassembled WGS sequence"/>
</dbReference>
<dbReference type="PIRSF" id="PIRSF012526">
    <property type="entry name" value="CYTH_UCP012526"/>
    <property type="match status" value="1"/>
</dbReference>
<dbReference type="SUPFAM" id="SSF55154">
    <property type="entry name" value="CYTH-like phosphatases"/>
    <property type="match status" value="1"/>
</dbReference>
<dbReference type="RefSeq" id="WP_061969023.1">
    <property type="nucleotide sequence ID" value="NZ_FMAV01000001.1"/>
</dbReference>
<dbReference type="PROSITE" id="PS51707">
    <property type="entry name" value="CYTH"/>
    <property type="match status" value="1"/>
</dbReference>
<feature type="domain" description="CYTH" evidence="1">
    <location>
        <begin position="4"/>
        <end position="191"/>
    </location>
</feature>
<dbReference type="InterPro" id="IPR009195">
    <property type="entry name" value="Uncharacterised_YjbK"/>
</dbReference>
<dbReference type="InterPro" id="IPR033469">
    <property type="entry name" value="CYTH-like_dom_sf"/>
</dbReference>
<dbReference type="EMBL" id="LNQN01000001">
    <property type="protein sequence ID" value="KSU84867.1"/>
    <property type="molecule type" value="Genomic_DNA"/>
</dbReference>